<dbReference type="Proteomes" id="UP000035352">
    <property type="component" value="Chromosome"/>
</dbReference>
<protein>
    <submittedName>
        <fullName evidence="2">Uncharacterized protein</fullName>
    </submittedName>
</protein>
<dbReference type="EMBL" id="CP011371">
    <property type="protein sequence ID" value="AKJ32166.1"/>
    <property type="molecule type" value="Genomic_DNA"/>
</dbReference>
<dbReference type="AlphaFoldDB" id="A0A0G3BXP5"/>
<evidence type="ECO:0000256" key="1">
    <source>
        <dbReference type="SAM" id="MobiDB-lite"/>
    </source>
</evidence>
<reference evidence="2 3" key="1">
    <citation type="submission" date="2015-05" db="EMBL/GenBank/DDBJ databases">
        <authorList>
            <person name="Tang B."/>
            <person name="Yu Y."/>
        </authorList>
    </citation>
    <scope>NUCLEOTIDE SEQUENCE [LARGE SCALE GENOMIC DNA]</scope>
    <source>
        <strain evidence="2 3">DSM 7029</strain>
    </source>
</reference>
<accession>A0A0G3BXP5</accession>
<evidence type="ECO:0000313" key="2">
    <source>
        <dbReference type="EMBL" id="AKJ32166.1"/>
    </source>
</evidence>
<sequence length="85" mass="9383">MRLQDARLAVERFAMGSFHLPAWLQPWMRQQTPETVQDPADLGTELGLEIHLAAQAQTQPVRTPAATAPDPWPRLPLASSAPSED</sequence>
<gene>
    <name evidence="2" type="ORF">AAW51_5475</name>
</gene>
<organism evidence="2 3">
    <name type="scientific">Caldimonas brevitalea</name>
    <dbReference type="NCBI Taxonomy" id="413882"/>
    <lineage>
        <taxon>Bacteria</taxon>
        <taxon>Pseudomonadati</taxon>
        <taxon>Pseudomonadota</taxon>
        <taxon>Betaproteobacteria</taxon>
        <taxon>Burkholderiales</taxon>
        <taxon>Sphaerotilaceae</taxon>
        <taxon>Caldimonas</taxon>
    </lineage>
</organism>
<proteinExistence type="predicted"/>
<dbReference type="PATRIC" id="fig|413882.6.peg.5725"/>
<name>A0A0G3BXP5_9BURK</name>
<keyword evidence="3" id="KW-1185">Reference proteome</keyword>
<feature type="region of interest" description="Disordered" evidence="1">
    <location>
        <begin position="57"/>
        <end position="85"/>
    </location>
</feature>
<dbReference type="KEGG" id="pbh:AAW51_5475"/>
<evidence type="ECO:0000313" key="3">
    <source>
        <dbReference type="Proteomes" id="UP000035352"/>
    </source>
</evidence>